<feature type="compositionally biased region" description="Basic and acidic residues" evidence="2">
    <location>
        <begin position="698"/>
        <end position="749"/>
    </location>
</feature>
<dbReference type="RefSeq" id="WP_345236954.1">
    <property type="nucleotide sequence ID" value="NZ_BAABGZ010000065.1"/>
</dbReference>
<keyword evidence="3" id="KW-0472">Membrane</keyword>
<dbReference type="CDD" id="cd07341">
    <property type="entry name" value="M56_BlaR1_MecR1_like"/>
    <property type="match status" value="1"/>
</dbReference>
<feature type="compositionally biased region" description="Pro residues" evidence="2">
    <location>
        <begin position="673"/>
        <end position="688"/>
    </location>
</feature>
<dbReference type="InterPro" id="IPR008756">
    <property type="entry name" value="Peptidase_M56"/>
</dbReference>
<proteinExistence type="predicted"/>
<dbReference type="InterPro" id="IPR052173">
    <property type="entry name" value="Beta-lactam_resp_regulator"/>
</dbReference>
<feature type="transmembrane region" description="Helical" evidence="3">
    <location>
        <begin position="144"/>
        <end position="165"/>
    </location>
</feature>
<feature type="transmembrane region" description="Helical" evidence="3">
    <location>
        <begin position="348"/>
        <end position="369"/>
    </location>
</feature>
<sequence length="926" mass="101392">MTTLENFVSPALTQALGWTLLHSLWQGALVAGVLAGALLLMRRHRAEVRYLASGLALGSILVLAGLTFARYYQSATVASAVEPGASTTPLSPPSVRARFSAATAAAQPVAASRTRAAAPPTAAETSSWQNQALQYFDRHLPVLVLAWALGLLAMTLRMLGGLLYVQRLRRYRVQPLSPEWQQRLASLAARAGLKRPIALLESALVQVPLVVGHLRPVILLPLGTVAGLSPACLEAILAHELAHVVRRDYLMNLVQTAAEVLFFYHPAVWFMAACLRTERENCCDDAATSLVGGGLALARALTALAELGLQQAPAARLSLAAVGPDGSLLGRVRRLVQRRAAPTFAEGFLAACVVMAGLGLLGTAVSLAAPRAKQTTAAPDKAPTELAGPEEQQPAQEEKPAKRNKKGSTTQVVVVEPTGRNNPGTVIIEKDKKGRLTDLYVNGRHVAEASDSRAARKTRKGKSAAAADAAEAGTTWVWADNSGPGNSYRYSTVMPPLPPLEPELRRLDLSSLESARASLRSRQESLRTAERALAATGRLRSLSEEERSRVNEKRDGLREQLARLREEENELRRRTAELRRDANALRREVSVQERTAEAQLKEELLKEGLISDLKNFRLTLSSKEMTLNGVKQPEAVHRRYLERYEQLSGRKMTAGSQWMAIESNTSASAGMEPEPPLPPAPPYAPQAPQPGRGSTSQAERDRLQAERDRLQVERDRMRAERDLQRAERDKQRAERDRVRKEQSERTQQTEERIISELLKDGLVKDKQNYHFVLNSSELLINSQKQSDALHKKYRKLYESGTGRELGPTATVVLSQNGNHINRIYTTRSGADRFVTPPTPPAPLAPPAPPAPEHSRAVKVNSVVWGDELRRDGLIGPNDKSYSIELNNSGLTVNGKRQPDELARKYRALAGHADSKSFNMSLAITED</sequence>
<dbReference type="Proteomes" id="UP001501153">
    <property type="component" value="Unassembled WGS sequence"/>
</dbReference>
<keyword evidence="6" id="KW-1185">Reference proteome</keyword>
<evidence type="ECO:0000256" key="2">
    <source>
        <dbReference type="SAM" id="MobiDB-lite"/>
    </source>
</evidence>
<dbReference type="PANTHER" id="PTHR34978">
    <property type="entry name" value="POSSIBLE SENSOR-TRANSDUCER PROTEIN BLAR"/>
    <property type="match status" value="1"/>
</dbReference>
<keyword evidence="3" id="KW-1133">Transmembrane helix</keyword>
<dbReference type="EMBL" id="BAABGZ010000065">
    <property type="protein sequence ID" value="GAA4362465.1"/>
    <property type="molecule type" value="Genomic_DNA"/>
</dbReference>
<feature type="transmembrane region" description="Helical" evidence="3">
    <location>
        <begin position="48"/>
        <end position="69"/>
    </location>
</feature>
<accession>A0ABP8IM72</accession>
<comment type="caution">
    <text evidence="5">The sequence shown here is derived from an EMBL/GenBank/DDBJ whole genome shotgun (WGS) entry which is preliminary data.</text>
</comment>
<feature type="transmembrane region" description="Helical" evidence="3">
    <location>
        <begin position="20"/>
        <end position="41"/>
    </location>
</feature>
<organism evidence="5 6">
    <name type="scientific">Hymenobacter saemangeumensis</name>
    <dbReference type="NCBI Taxonomy" id="1084522"/>
    <lineage>
        <taxon>Bacteria</taxon>
        <taxon>Pseudomonadati</taxon>
        <taxon>Bacteroidota</taxon>
        <taxon>Cytophagia</taxon>
        <taxon>Cytophagales</taxon>
        <taxon>Hymenobacteraceae</taxon>
        <taxon>Hymenobacter</taxon>
    </lineage>
</organism>
<evidence type="ECO:0000313" key="5">
    <source>
        <dbReference type="EMBL" id="GAA4362465.1"/>
    </source>
</evidence>
<evidence type="ECO:0000256" key="3">
    <source>
        <dbReference type="SAM" id="Phobius"/>
    </source>
</evidence>
<feature type="region of interest" description="Disordered" evidence="2">
    <location>
        <begin position="666"/>
        <end position="749"/>
    </location>
</feature>
<gene>
    <name evidence="5" type="ORF">GCM10023185_30470</name>
</gene>
<name>A0ABP8IM72_9BACT</name>
<feature type="domain" description="Peptidase M56" evidence="4">
    <location>
        <begin position="98"/>
        <end position="287"/>
    </location>
</feature>
<protein>
    <recommendedName>
        <fullName evidence="4">Peptidase M56 domain-containing protein</fullName>
    </recommendedName>
</protein>
<dbReference type="PANTHER" id="PTHR34978:SF3">
    <property type="entry name" value="SLR0241 PROTEIN"/>
    <property type="match status" value="1"/>
</dbReference>
<feature type="coiled-coil region" evidence="1">
    <location>
        <begin position="540"/>
        <end position="602"/>
    </location>
</feature>
<reference evidence="6" key="1">
    <citation type="journal article" date="2019" name="Int. J. Syst. Evol. Microbiol.">
        <title>The Global Catalogue of Microorganisms (GCM) 10K type strain sequencing project: providing services to taxonomists for standard genome sequencing and annotation.</title>
        <authorList>
            <consortium name="The Broad Institute Genomics Platform"/>
            <consortium name="The Broad Institute Genome Sequencing Center for Infectious Disease"/>
            <person name="Wu L."/>
            <person name="Ma J."/>
        </authorList>
    </citation>
    <scope>NUCLEOTIDE SEQUENCE [LARGE SCALE GENOMIC DNA]</scope>
    <source>
        <strain evidence="6">JCM 17923</strain>
    </source>
</reference>
<keyword evidence="3" id="KW-0812">Transmembrane</keyword>
<evidence type="ECO:0000259" key="4">
    <source>
        <dbReference type="Pfam" id="PF05569"/>
    </source>
</evidence>
<keyword evidence="1" id="KW-0175">Coiled coil</keyword>
<evidence type="ECO:0000256" key="1">
    <source>
        <dbReference type="SAM" id="Coils"/>
    </source>
</evidence>
<evidence type="ECO:0000313" key="6">
    <source>
        <dbReference type="Proteomes" id="UP001501153"/>
    </source>
</evidence>
<feature type="region of interest" description="Disordered" evidence="2">
    <location>
        <begin position="375"/>
        <end position="426"/>
    </location>
</feature>
<dbReference type="Gene3D" id="3.30.2010.10">
    <property type="entry name" value="Metalloproteases ('zincins'), catalytic domain"/>
    <property type="match status" value="1"/>
</dbReference>
<dbReference type="Pfam" id="PF05569">
    <property type="entry name" value="Peptidase_M56"/>
    <property type="match status" value="1"/>
</dbReference>